<gene>
    <name evidence="4" type="ORF">KC573_01070</name>
</gene>
<evidence type="ECO:0000313" key="4">
    <source>
        <dbReference type="EMBL" id="MCA9397392.1"/>
    </source>
</evidence>
<evidence type="ECO:0000313" key="5">
    <source>
        <dbReference type="Proteomes" id="UP000699691"/>
    </source>
</evidence>
<dbReference type="AlphaFoldDB" id="A0A955RWS9"/>
<dbReference type="PANTHER" id="PTHR39084:SF1">
    <property type="entry name" value="DUF4010 DOMAIN-CONTAINING PROTEIN"/>
    <property type="match status" value="1"/>
</dbReference>
<reference evidence="4" key="1">
    <citation type="submission" date="2020-04" db="EMBL/GenBank/DDBJ databases">
        <authorList>
            <person name="Zhang T."/>
        </authorList>
    </citation>
    <scope>NUCLEOTIDE SEQUENCE</scope>
    <source>
        <strain evidence="4">HKST-UBA02</strain>
    </source>
</reference>
<dbReference type="InterPro" id="IPR049177">
    <property type="entry name" value="MgtC_SapB_SrpB_YhiD_N"/>
</dbReference>
<feature type="transmembrane region" description="Helical" evidence="1">
    <location>
        <begin position="234"/>
        <end position="251"/>
    </location>
</feature>
<proteinExistence type="predicted"/>
<evidence type="ECO:0000259" key="2">
    <source>
        <dbReference type="Pfam" id="PF02308"/>
    </source>
</evidence>
<comment type="caution">
    <text evidence="4">The sequence shown here is derived from an EMBL/GenBank/DDBJ whole genome shotgun (WGS) entry which is preliminary data.</text>
</comment>
<name>A0A955RWS9_UNCKA</name>
<keyword evidence="1" id="KW-1133">Transmembrane helix</keyword>
<reference evidence="4" key="2">
    <citation type="journal article" date="2021" name="Microbiome">
        <title>Successional dynamics and alternative stable states in a saline activated sludge microbial community over 9 years.</title>
        <authorList>
            <person name="Wang Y."/>
            <person name="Ye J."/>
            <person name="Ju F."/>
            <person name="Liu L."/>
            <person name="Boyd J.A."/>
            <person name="Deng Y."/>
            <person name="Parks D.H."/>
            <person name="Jiang X."/>
            <person name="Yin X."/>
            <person name="Woodcroft B.J."/>
            <person name="Tyson G.W."/>
            <person name="Hugenholtz P."/>
            <person name="Polz M.F."/>
            <person name="Zhang T."/>
        </authorList>
    </citation>
    <scope>NUCLEOTIDE SEQUENCE</scope>
    <source>
        <strain evidence="4">HKST-UBA02</strain>
    </source>
</reference>
<feature type="transmembrane region" description="Helical" evidence="1">
    <location>
        <begin position="263"/>
        <end position="280"/>
    </location>
</feature>
<feature type="transmembrane region" description="Helical" evidence="1">
    <location>
        <begin position="150"/>
        <end position="167"/>
    </location>
</feature>
<feature type="transmembrane region" description="Helical" evidence="1">
    <location>
        <begin position="203"/>
        <end position="222"/>
    </location>
</feature>
<keyword evidence="1" id="KW-0472">Membrane</keyword>
<dbReference type="InterPro" id="IPR025105">
    <property type="entry name" value="DUF4010"/>
</dbReference>
<protein>
    <submittedName>
        <fullName evidence="4">MgtC/SapB family protein</fullName>
    </submittedName>
</protein>
<dbReference type="Proteomes" id="UP000699691">
    <property type="component" value="Unassembled WGS sequence"/>
</dbReference>
<feature type="transmembrane region" description="Helical" evidence="1">
    <location>
        <begin position="63"/>
        <end position="85"/>
    </location>
</feature>
<sequence length="281" mass="30665">MDDVSVLTRLFLSLILGAAVGLERESYEDSLTEDKQGIPGALGVRTFSLITLLGSVTGILHAYYFNLFLLVTATFMVLVVSYYVTGSFLTKDNGMTTELAVLFSYLLGMFIGLEFFSIQIIIALAVILILIMSRKHNIKHFVTTIKRHELNGFISYAIIALVVLPFLPNQAYSLSDAPALVDILNSYGFAVQSIVHVEVFNPYKIWLVVAIVTGVDVLGYVLKKVIGHRKGWGIASMVGGFVSSTATTVSLAQQSKKSETSDMFVAAAVLSNIASFVQIFI</sequence>
<accession>A0A955RWS9</accession>
<dbReference type="Pfam" id="PF13194">
    <property type="entry name" value="DUF4010"/>
    <property type="match status" value="1"/>
</dbReference>
<feature type="transmembrane region" description="Helical" evidence="1">
    <location>
        <begin position="37"/>
        <end position="56"/>
    </location>
</feature>
<feature type="transmembrane region" description="Helical" evidence="1">
    <location>
        <begin position="105"/>
        <end position="130"/>
    </location>
</feature>
<organism evidence="4 5">
    <name type="scientific">candidate division WWE3 bacterium</name>
    <dbReference type="NCBI Taxonomy" id="2053526"/>
    <lineage>
        <taxon>Bacteria</taxon>
        <taxon>Katanobacteria</taxon>
    </lineage>
</organism>
<evidence type="ECO:0000259" key="3">
    <source>
        <dbReference type="Pfam" id="PF13194"/>
    </source>
</evidence>
<feature type="non-terminal residue" evidence="4">
    <location>
        <position position="281"/>
    </location>
</feature>
<feature type="domain" description="MgtC/SapB/SrpB/YhiD N-terminal" evidence="2">
    <location>
        <begin position="10"/>
        <end position="135"/>
    </location>
</feature>
<keyword evidence="1" id="KW-0812">Transmembrane</keyword>
<dbReference type="Pfam" id="PF02308">
    <property type="entry name" value="MgtC"/>
    <property type="match status" value="1"/>
</dbReference>
<feature type="domain" description="DUF4010" evidence="3">
    <location>
        <begin position="211"/>
        <end position="280"/>
    </location>
</feature>
<dbReference type="EMBL" id="JAGQKY010000029">
    <property type="protein sequence ID" value="MCA9397392.1"/>
    <property type="molecule type" value="Genomic_DNA"/>
</dbReference>
<evidence type="ECO:0000256" key="1">
    <source>
        <dbReference type="SAM" id="Phobius"/>
    </source>
</evidence>
<dbReference type="PANTHER" id="PTHR39084">
    <property type="entry name" value="MEMBRANE PROTEIN-RELATED"/>
    <property type="match status" value="1"/>
</dbReference>